<reference evidence="1 2" key="1">
    <citation type="submission" date="2016-07" db="EMBL/GenBank/DDBJ databases">
        <title>Pervasive Adenine N6-methylation of Active Genes in Fungi.</title>
        <authorList>
            <consortium name="DOE Joint Genome Institute"/>
            <person name="Mondo S.J."/>
            <person name="Dannebaum R.O."/>
            <person name="Kuo R.C."/>
            <person name="Labutti K."/>
            <person name="Haridas S."/>
            <person name="Kuo A."/>
            <person name="Salamov A."/>
            <person name="Ahrendt S.R."/>
            <person name="Lipzen A."/>
            <person name="Sullivan W."/>
            <person name="Andreopoulos W.B."/>
            <person name="Clum A."/>
            <person name="Lindquist E."/>
            <person name="Daum C."/>
            <person name="Ramamoorthy G.K."/>
            <person name="Gryganskyi A."/>
            <person name="Culley D."/>
            <person name="Magnuson J.K."/>
            <person name="James T.Y."/>
            <person name="O'Malley M.A."/>
            <person name="Stajich J.E."/>
            <person name="Spatafora J.W."/>
            <person name="Visel A."/>
            <person name="Grigoriev I.V."/>
        </authorList>
    </citation>
    <scope>NUCLEOTIDE SEQUENCE [LARGE SCALE GENOMIC DNA]</scope>
    <source>
        <strain evidence="1 2">CBS 129021</strain>
    </source>
</reference>
<dbReference type="AlphaFoldDB" id="A0A1Y2EDA9"/>
<dbReference type="InterPro" id="IPR014710">
    <property type="entry name" value="RmlC-like_jellyroll"/>
</dbReference>
<evidence type="ECO:0000313" key="2">
    <source>
        <dbReference type="Proteomes" id="UP000193689"/>
    </source>
</evidence>
<sequence>MPIPVLSLPPDARTNYVISQLEGEKLTIPGSKGTFRILASAKQTNGAMSIFQSGAVLSDAPGFHFHNYAHDVFMVTKGFLKLYNGPKCRIMGPGDFAYIPPAIIHNPELLGPHTETVGLVTPGNWIDFFRYVGETYHGLIVPEHDNRDLKGHIVSKMIPAMQAKKDFDVNFVRDPNFKPPAVSDWEGTENVLPGELEPYFLRANTGPRWMAGGIMSRPFITTKQSGGKFAISSIESSGDYGASGLFEKYVAFPSVDHCFVVFEGALKVNLKGEEAWTTVREGETLVIAAGQAFKLGFGSKYVRAWSFTGGKGIEALVEAAGDPYEAFVLPDRADVLGADKVRVACGEIGAELE</sequence>
<dbReference type="Gene3D" id="2.60.120.10">
    <property type="entry name" value="Jelly Rolls"/>
    <property type="match status" value="2"/>
</dbReference>
<name>A0A1Y2EDA9_9PEZI</name>
<dbReference type="InterPro" id="IPR011051">
    <property type="entry name" value="RmlC_Cupin_sf"/>
</dbReference>
<dbReference type="Proteomes" id="UP000193689">
    <property type="component" value="Unassembled WGS sequence"/>
</dbReference>
<gene>
    <name evidence="1" type="ORF">BCR38DRAFT_87838</name>
</gene>
<dbReference type="OrthoDB" id="2588190at2759"/>
<dbReference type="SUPFAM" id="SSF51182">
    <property type="entry name" value="RmlC-like cupins"/>
    <property type="match status" value="1"/>
</dbReference>
<comment type="caution">
    <text evidence="1">The sequence shown here is derived from an EMBL/GenBank/DDBJ whole genome shotgun (WGS) entry which is preliminary data.</text>
</comment>
<dbReference type="InParanoid" id="A0A1Y2EDA9"/>
<evidence type="ECO:0000313" key="1">
    <source>
        <dbReference type="EMBL" id="ORY69551.1"/>
    </source>
</evidence>
<dbReference type="CDD" id="cd02215">
    <property type="entry name" value="cupin_QDO_N_C"/>
    <property type="match status" value="1"/>
</dbReference>
<protein>
    <submittedName>
        <fullName evidence="1">RmlC-like cupin domain-containing protein</fullName>
    </submittedName>
</protein>
<dbReference type="STRING" id="1141098.A0A1Y2EDA9"/>
<dbReference type="RefSeq" id="XP_040719501.1">
    <property type="nucleotide sequence ID" value="XM_040865716.1"/>
</dbReference>
<dbReference type="InterPro" id="IPR053146">
    <property type="entry name" value="QDO-like"/>
</dbReference>
<dbReference type="PANTHER" id="PTHR36440:SF1">
    <property type="entry name" value="PUTATIVE (AFU_ORTHOLOGUE AFUA_8G07350)-RELATED"/>
    <property type="match status" value="1"/>
</dbReference>
<organism evidence="1 2">
    <name type="scientific">Pseudomassariella vexata</name>
    <dbReference type="NCBI Taxonomy" id="1141098"/>
    <lineage>
        <taxon>Eukaryota</taxon>
        <taxon>Fungi</taxon>
        <taxon>Dikarya</taxon>
        <taxon>Ascomycota</taxon>
        <taxon>Pezizomycotina</taxon>
        <taxon>Sordariomycetes</taxon>
        <taxon>Xylariomycetidae</taxon>
        <taxon>Amphisphaeriales</taxon>
        <taxon>Pseudomassariaceae</taxon>
        <taxon>Pseudomassariella</taxon>
    </lineage>
</organism>
<dbReference type="GeneID" id="63781928"/>
<proteinExistence type="predicted"/>
<dbReference type="PANTHER" id="PTHR36440">
    <property type="entry name" value="PUTATIVE (AFU_ORTHOLOGUE AFUA_8G07350)-RELATED"/>
    <property type="match status" value="1"/>
</dbReference>
<dbReference type="EMBL" id="MCFJ01000002">
    <property type="protein sequence ID" value="ORY69551.1"/>
    <property type="molecule type" value="Genomic_DNA"/>
</dbReference>
<keyword evidence="2" id="KW-1185">Reference proteome</keyword>
<accession>A0A1Y2EDA9</accession>